<dbReference type="InterPro" id="IPR024775">
    <property type="entry name" value="DinB-like"/>
</dbReference>
<proteinExistence type="predicted"/>
<dbReference type="PATRIC" id="fig|946077.3.peg.2598"/>
<evidence type="ECO:0000313" key="2">
    <source>
        <dbReference type="EMBL" id="EID72397.1"/>
    </source>
</evidence>
<keyword evidence="3" id="KW-1185">Reference proteome</keyword>
<dbReference type="SUPFAM" id="SSF109854">
    <property type="entry name" value="DinB/YfiT-like putative metalloenzymes"/>
    <property type="match status" value="1"/>
</dbReference>
<evidence type="ECO:0000259" key="1">
    <source>
        <dbReference type="Pfam" id="PF12867"/>
    </source>
</evidence>
<dbReference type="RefSeq" id="WP_008241332.1">
    <property type="nucleotide sequence ID" value="NZ_AJJU01000037.1"/>
</dbReference>
<evidence type="ECO:0000313" key="3">
    <source>
        <dbReference type="Proteomes" id="UP000005938"/>
    </source>
</evidence>
<dbReference type="STRING" id="946077.W5A_12856"/>
<sequence>MTKQELLIFNLTEIRRRSILLWEGLLPENYDWRPDPKAFKASNMIRHVLSADYGWNKIIKGEDMTAYQAPLENVPFVDLMTELELTQSFREDLLQTISNFSEEELLELNIIHPGTGQKRILYDYILRIGYHESVHAGQFLAYLRAMGQNRPFIWD</sequence>
<name>I0W7N1_9FLAO</name>
<gene>
    <name evidence="2" type="ORF">W5A_12856</name>
</gene>
<protein>
    <recommendedName>
        <fullName evidence="1">DinB-like domain-containing protein</fullName>
    </recommendedName>
</protein>
<dbReference type="Gene3D" id="1.20.120.450">
    <property type="entry name" value="dinb family like domain"/>
    <property type="match status" value="1"/>
</dbReference>
<dbReference type="InterPro" id="IPR034660">
    <property type="entry name" value="DinB/YfiT-like"/>
</dbReference>
<dbReference type="Proteomes" id="UP000005938">
    <property type="component" value="Unassembled WGS sequence"/>
</dbReference>
<organism evidence="2 3">
    <name type="scientific">Imtechella halotolerans K1</name>
    <dbReference type="NCBI Taxonomy" id="946077"/>
    <lineage>
        <taxon>Bacteria</taxon>
        <taxon>Pseudomonadati</taxon>
        <taxon>Bacteroidota</taxon>
        <taxon>Flavobacteriia</taxon>
        <taxon>Flavobacteriales</taxon>
        <taxon>Flavobacteriaceae</taxon>
        <taxon>Imtechella</taxon>
    </lineage>
</organism>
<reference evidence="2 3" key="1">
    <citation type="journal article" date="2012" name="J. Bacteriol.">
        <title>Genome Sequence of the Halotolerant Bacterium Imtechella halotolerans K1T.</title>
        <authorList>
            <person name="Kumar S."/>
            <person name="Vikram S."/>
            <person name="Subramanian S."/>
            <person name="Raghava G.P."/>
            <person name="Pinnaka A.K."/>
        </authorList>
    </citation>
    <scope>NUCLEOTIDE SEQUENCE [LARGE SCALE GENOMIC DNA]</scope>
    <source>
        <strain evidence="2 3">K1</strain>
    </source>
</reference>
<dbReference type="eggNOG" id="COG2318">
    <property type="taxonomic scope" value="Bacteria"/>
</dbReference>
<accession>I0W7N1</accession>
<comment type="caution">
    <text evidence="2">The sequence shown here is derived from an EMBL/GenBank/DDBJ whole genome shotgun (WGS) entry which is preliminary data.</text>
</comment>
<dbReference type="Pfam" id="PF12867">
    <property type="entry name" value="DinB_2"/>
    <property type="match status" value="1"/>
</dbReference>
<feature type="domain" description="DinB-like" evidence="1">
    <location>
        <begin position="11"/>
        <end position="138"/>
    </location>
</feature>
<dbReference type="EMBL" id="AJJU01000037">
    <property type="protein sequence ID" value="EID72397.1"/>
    <property type="molecule type" value="Genomic_DNA"/>
</dbReference>
<dbReference type="OrthoDB" id="119432at2"/>
<dbReference type="AlphaFoldDB" id="I0W7N1"/>